<dbReference type="Gene3D" id="3.90.120.10">
    <property type="entry name" value="DNA Methylase, subunit A, domain 2"/>
    <property type="match status" value="1"/>
</dbReference>
<dbReference type="GO" id="GO:0003886">
    <property type="term" value="F:DNA (cytosine-5-)-methyltransferase activity"/>
    <property type="evidence" value="ECO:0007669"/>
    <property type="project" value="UniProtKB-EC"/>
</dbReference>
<evidence type="ECO:0000256" key="2">
    <source>
        <dbReference type="ARBA" id="ARBA00022679"/>
    </source>
</evidence>
<dbReference type="PROSITE" id="PS00094">
    <property type="entry name" value="C5_MTASE_1"/>
    <property type="match status" value="1"/>
</dbReference>
<evidence type="ECO:0000256" key="4">
    <source>
        <dbReference type="ARBA" id="ARBA00022747"/>
    </source>
</evidence>
<comment type="catalytic activity">
    <reaction evidence="7">
        <text>a 2'-deoxycytidine in DNA + S-adenosyl-L-methionine = a 5-methyl-2'-deoxycytidine in DNA + S-adenosyl-L-homocysteine + H(+)</text>
        <dbReference type="Rhea" id="RHEA:13681"/>
        <dbReference type="Rhea" id="RHEA-COMP:11369"/>
        <dbReference type="Rhea" id="RHEA-COMP:11370"/>
        <dbReference type="ChEBI" id="CHEBI:15378"/>
        <dbReference type="ChEBI" id="CHEBI:57856"/>
        <dbReference type="ChEBI" id="CHEBI:59789"/>
        <dbReference type="ChEBI" id="CHEBI:85452"/>
        <dbReference type="ChEBI" id="CHEBI:85454"/>
        <dbReference type="EC" id="2.1.1.37"/>
    </reaction>
</comment>
<keyword evidence="2 5" id="KW-0808">Transferase</keyword>
<keyword evidence="9" id="KW-1185">Reference proteome</keyword>
<feature type="active site" evidence="5">
    <location>
        <position position="93"/>
    </location>
</feature>
<dbReference type="PANTHER" id="PTHR10629">
    <property type="entry name" value="CYTOSINE-SPECIFIC METHYLTRANSFERASE"/>
    <property type="match status" value="1"/>
</dbReference>
<dbReference type="GO" id="GO:0032259">
    <property type="term" value="P:methylation"/>
    <property type="evidence" value="ECO:0007669"/>
    <property type="project" value="UniProtKB-KW"/>
</dbReference>
<dbReference type="InterPro" id="IPR050390">
    <property type="entry name" value="C5-Methyltransferase"/>
</dbReference>
<dbReference type="InterPro" id="IPR029063">
    <property type="entry name" value="SAM-dependent_MTases_sf"/>
</dbReference>
<dbReference type="Pfam" id="PF00145">
    <property type="entry name" value="DNA_methylase"/>
    <property type="match status" value="1"/>
</dbReference>
<sequence>MQLASSSPSLVTADEDPTLRATVLDLFSGAGGMTEGFHASGPFQTVQAVEMDAAAAASYAATFGDIVHVGPIGEWLATCEVPSVDVVIGGPPCQGFSTLGKQDAEDARNALWRDYAQTIVRAAPKYFVLENVGAFLASEQFGDLREATGVGGLLADYAFEAAVLNAADFGAAQARRRTILIGHHRDLPAPGLPSKTHAGRHVPLSAVLKRVRPQVASTELPERSKTVGGRVRPGPFLTTELHVGRTYSATSMARIRSIPPGGNRFDIPENLLPPCWQKHKRGSADVMGRLRWDKPSVTIRTEFFKPEKGRYLHPTEDRALTHYEAALIQGFPKTHRWVGSKTAIARQIGNAVPIPLGRAIANHLAEAMRLSRPDGGAETRPLVA</sequence>
<comment type="caution">
    <text evidence="8">The sequence shown here is derived from an EMBL/GenBank/DDBJ whole genome shotgun (WGS) entry which is preliminary data.</text>
</comment>
<keyword evidence="4" id="KW-0680">Restriction system</keyword>
<dbReference type="RefSeq" id="WP_311345477.1">
    <property type="nucleotide sequence ID" value="NZ_JAVREI010000007.1"/>
</dbReference>
<gene>
    <name evidence="8" type="ORF">RM425_12195</name>
</gene>
<dbReference type="PANTHER" id="PTHR10629:SF52">
    <property type="entry name" value="DNA (CYTOSINE-5)-METHYLTRANSFERASE 1"/>
    <property type="match status" value="1"/>
</dbReference>
<evidence type="ECO:0000313" key="9">
    <source>
        <dbReference type="Proteomes" id="UP001183222"/>
    </source>
</evidence>
<evidence type="ECO:0000256" key="1">
    <source>
        <dbReference type="ARBA" id="ARBA00022603"/>
    </source>
</evidence>
<proteinExistence type="inferred from homology"/>
<keyword evidence="3 5" id="KW-0949">S-adenosyl-L-methionine</keyword>
<dbReference type="EC" id="2.1.1.37" evidence="7"/>
<dbReference type="Gene3D" id="3.40.50.150">
    <property type="entry name" value="Vaccinia Virus protein VP39"/>
    <property type="match status" value="1"/>
</dbReference>
<dbReference type="NCBIfam" id="TIGR00675">
    <property type="entry name" value="dcm"/>
    <property type="match status" value="1"/>
</dbReference>
<evidence type="ECO:0000256" key="3">
    <source>
        <dbReference type="ARBA" id="ARBA00022691"/>
    </source>
</evidence>
<dbReference type="SUPFAM" id="SSF53335">
    <property type="entry name" value="S-adenosyl-L-methionine-dependent methyltransferases"/>
    <property type="match status" value="1"/>
</dbReference>
<dbReference type="PRINTS" id="PR00105">
    <property type="entry name" value="C5METTRFRASE"/>
</dbReference>
<dbReference type="PROSITE" id="PS51679">
    <property type="entry name" value="SAM_MT_C5"/>
    <property type="match status" value="1"/>
</dbReference>
<dbReference type="EMBL" id="JAVREI010000007">
    <property type="protein sequence ID" value="MDT0276662.1"/>
    <property type="molecule type" value="Genomic_DNA"/>
</dbReference>
<evidence type="ECO:0000256" key="6">
    <source>
        <dbReference type="RuleBase" id="RU000416"/>
    </source>
</evidence>
<reference evidence="9" key="1">
    <citation type="submission" date="2023-07" db="EMBL/GenBank/DDBJ databases">
        <title>30 novel species of actinomycetes from the DSMZ collection.</title>
        <authorList>
            <person name="Nouioui I."/>
        </authorList>
    </citation>
    <scope>NUCLEOTIDE SEQUENCE [LARGE SCALE GENOMIC DNA]</scope>
    <source>
        <strain evidence="9">DSM 46792</strain>
    </source>
</reference>
<dbReference type="Proteomes" id="UP001183222">
    <property type="component" value="Unassembled WGS sequence"/>
</dbReference>
<dbReference type="InterPro" id="IPR031303">
    <property type="entry name" value="C5_meth_CS"/>
</dbReference>
<organism evidence="8 9">
    <name type="scientific">Blastococcus goldschmidtiae</name>
    <dbReference type="NCBI Taxonomy" id="3075546"/>
    <lineage>
        <taxon>Bacteria</taxon>
        <taxon>Bacillati</taxon>
        <taxon>Actinomycetota</taxon>
        <taxon>Actinomycetes</taxon>
        <taxon>Geodermatophilales</taxon>
        <taxon>Geodermatophilaceae</taxon>
        <taxon>Blastococcus</taxon>
    </lineage>
</organism>
<accession>A0ABU2K8Z9</accession>
<dbReference type="InterPro" id="IPR001525">
    <property type="entry name" value="C5_MeTfrase"/>
</dbReference>
<dbReference type="PROSITE" id="PS00095">
    <property type="entry name" value="C5_MTASE_2"/>
    <property type="match status" value="1"/>
</dbReference>
<comment type="similarity">
    <text evidence="5 6">Belongs to the class I-like SAM-binding methyltransferase superfamily. C5-methyltransferase family.</text>
</comment>
<evidence type="ECO:0000313" key="8">
    <source>
        <dbReference type="EMBL" id="MDT0276662.1"/>
    </source>
</evidence>
<protein>
    <recommendedName>
        <fullName evidence="7">Cytosine-specific methyltransferase</fullName>
        <ecNumber evidence="7">2.1.1.37</ecNumber>
    </recommendedName>
</protein>
<evidence type="ECO:0000256" key="5">
    <source>
        <dbReference type="PROSITE-ProRule" id="PRU01016"/>
    </source>
</evidence>
<evidence type="ECO:0000256" key="7">
    <source>
        <dbReference type="RuleBase" id="RU000417"/>
    </source>
</evidence>
<keyword evidence="1 5" id="KW-0489">Methyltransferase</keyword>
<dbReference type="InterPro" id="IPR018117">
    <property type="entry name" value="C5_DNA_meth_AS"/>
</dbReference>
<name>A0ABU2K8Z9_9ACTN</name>